<accession>A0A917KU75</accession>
<reference evidence="2" key="1">
    <citation type="journal article" date="2014" name="Int. J. Syst. Evol. Microbiol.">
        <title>Complete genome sequence of Corynebacterium casei LMG S-19264T (=DSM 44701T), isolated from a smear-ripened cheese.</title>
        <authorList>
            <consortium name="US DOE Joint Genome Institute (JGI-PGF)"/>
            <person name="Walter F."/>
            <person name="Albersmeier A."/>
            <person name="Kalinowski J."/>
            <person name="Ruckert C."/>
        </authorList>
    </citation>
    <scope>NUCLEOTIDE SEQUENCE</scope>
    <source>
        <strain evidence="2">CGMCC 1.3617</strain>
    </source>
</reference>
<dbReference type="AlphaFoldDB" id="A0A917KU75"/>
<feature type="region of interest" description="Disordered" evidence="1">
    <location>
        <begin position="46"/>
        <end position="69"/>
    </location>
</feature>
<gene>
    <name evidence="2" type="ORF">GCM10011320_39160</name>
</gene>
<sequence>MMRAGMSVVPPGAKGTMMRVGRLGQAPCAKDGRAMAMAAVVSSALRGSPMGRRRASRSRPGGMVFLRGA</sequence>
<comment type="caution">
    <text evidence="2">The sequence shown here is derived from an EMBL/GenBank/DDBJ whole genome shotgun (WGS) entry which is preliminary data.</text>
</comment>
<dbReference type="Proteomes" id="UP000661507">
    <property type="component" value="Unassembled WGS sequence"/>
</dbReference>
<name>A0A917KU75_9PROT</name>
<evidence type="ECO:0000256" key="1">
    <source>
        <dbReference type="SAM" id="MobiDB-lite"/>
    </source>
</evidence>
<reference evidence="2" key="2">
    <citation type="submission" date="2020-09" db="EMBL/GenBank/DDBJ databases">
        <authorList>
            <person name="Sun Q."/>
            <person name="Zhou Y."/>
        </authorList>
    </citation>
    <scope>NUCLEOTIDE SEQUENCE</scope>
    <source>
        <strain evidence="2">CGMCC 1.3617</strain>
    </source>
</reference>
<evidence type="ECO:0000313" key="3">
    <source>
        <dbReference type="Proteomes" id="UP000661507"/>
    </source>
</evidence>
<keyword evidence="3" id="KW-1185">Reference proteome</keyword>
<protein>
    <submittedName>
        <fullName evidence="2">Uncharacterized protein</fullName>
    </submittedName>
</protein>
<organism evidence="2 3">
    <name type="scientific">Neoroseomonas lacus</name>
    <dbReference type="NCBI Taxonomy" id="287609"/>
    <lineage>
        <taxon>Bacteria</taxon>
        <taxon>Pseudomonadati</taxon>
        <taxon>Pseudomonadota</taxon>
        <taxon>Alphaproteobacteria</taxon>
        <taxon>Acetobacterales</taxon>
        <taxon>Acetobacteraceae</taxon>
        <taxon>Neoroseomonas</taxon>
    </lineage>
</organism>
<evidence type="ECO:0000313" key="2">
    <source>
        <dbReference type="EMBL" id="GGJ28012.1"/>
    </source>
</evidence>
<proteinExistence type="predicted"/>
<dbReference type="EMBL" id="BMKW01000010">
    <property type="protein sequence ID" value="GGJ28012.1"/>
    <property type="molecule type" value="Genomic_DNA"/>
</dbReference>